<keyword evidence="3 6" id="KW-0732">Signal</keyword>
<keyword evidence="2" id="KW-1003">Cell membrane</keyword>
<dbReference type="PANTHER" id="PTHR10570:SF9">
    <property type="entry name" value="T-CELL SURFACE GLYCOPROTEIN CD3 EPSILON CHAIN"/>
    <property type="match status" value="1"/>
</dbReference>
<proteinExistence type="predicted"/>
<evidence type="ECO:0000256" key="1">
    <source>
        <dbReference type="ARBA" id="ARBA00004251"/>
    </source>
</evidence>
<organism evidence="7 8">
    <name type="scientific">Conger conger</name>
    <name type="common">Conger eel</name>
    <name type="synonym">Muraena conger</name>
    <dbReference type="NCBI Taxonomy" id="82655"/>
    <lineage>
        <taxon>Eukaryota</taxon>
        <taxon>Metazoa</taxon>
        <taxon>Chordata</taxon>
        <taxon>Craniata</taxon>
        <taxon>Vertebrata</taxon>
        <taxon>Euteleostomi</taxon>
        <taxon>Actinopterygii</taxon>
        <taxon>Neopterygii</taxon>
        <taxon>Teleostei</taxon>
        <taxon>Anguilliformes</taxon>
        <taxon>Congridae</taxon>
        <taxon>Conger</taxon>
    </lineage>
</organism>
<comment type="subcellular location">
    <subcellularLocation>
        <location evidence="1">Cell membrane</location>
        <topology evidence="1">Single-pass type I membrane protein</topology>
    </subcellularLocation>
</comment>
<reference evidence="7" key="1">
    <citation type="journal article" date="2023" name="Science">
        <title>Genome structures resolve the early diversification of teleost fishes.</title>
        <authorList>
            <person name="Parey E."/>
            <person name="Louis A."/>
            <person name="Montfort J."/>
            <person name="Bouchez O."/>
            <person name="Roques C."/>
            <person name="Iampietro C."/>
            <person name="Lluch J."/>
            <person name="Castinel A."/>
            <person name="Donnadieu C."/>
            <person name="Desvignes T."/>
            <person name="Floi Bucao C."/>
            <person name="Jouanno E."/>
            <person name="Wen M."/>
            <person name="Mejri S."/>
            <person name="Dirks R."/>
            <person name="Jansen H."/>
            <person name="Henkel C."/>
            <person name="Chen W.J."/>
            <person name="Zahm M."/>
            <person name="Cabau C."/>
            <person name="Klopp C."/>
            <person name="Thompson A.W."/>
            <person name="Robinson-Rechavi M."/>
            <person name="Braasch I."/>
            <person name="Lecointre G."/>
            <person name="Bobe J."/>
            <person name="Postlethwait J.H."/>
            <person name="Berthelot C."/>
            <person name="Roest Crollius H."/>
            <person name="Guiguen Y."/>
        </authorList>
    </citation>
    <scope>NUCLEOTIDE SEQUENCE</scope>
    <source>
        <strain evidence="7">Concon-B</strain>
    </source>
</reference>
<dbReference type="GO" id="GO:0045059">
    <property type="term" value="P:positive thymic T cell selection"/>
    <property type="evidence" value="ECO:0007669"/>
    <property type="project" value="TreeGrafter"/>
</dbReference>
<dbReference type="EMBL" id="JAFJMO010000014">
    <property type="protein sequence ID" value="KAJ8256536.1"/>
    <property type="molecule type" value="Genomic_DNA"/>
</dbReference>
<gene>
    <name evidence="7" type="ORF">COCON_G00186880</name>
</gene>
<evidence type="ECO:0000256" key="4">
    <source>
        <dbReference type="SAM" id="MobiDB-lite"/>
    </source>
</evidence>
<dbReference type="GO" id="GO:0007166">
    <property type="term" value="P:cell surface receptor signaling pathway"/>
    <property type="evidence" value="ECO:0007669"/>
    <property type="project" value="TreeGrafter"/>
</dbReference>
<feature type="transmembrane region" description="Helical" evidence="5">
    <location>
        <begin position="106"/>
        <end position="126"/>
    </location>
</feature>
<feature type="compositionally biased region" description="Low complexity" evidence="4">
    <location>
        <begin position="137"/>
        <end position="154"/>
    </location>
</feature>
<feature type="region of interest" description="Disordered" evidence="4">
    <location>
        <begin position="132"/>
        <end position="181"/>
    </location>
</feature>
<keyword evidence="5" id="KW-1133">Transmembrane helix</keyword>
<dbReference type="Pfam" id="PF16681">
    <property type="entry name" value="Ig_5"/>
    <property type="match status" value="1"/>
</dbReference>
<dbReference type="Gene3D" id="2.60.40.10">
    <property type="entry name" value="Immunoglobulins"/>
    <property type="match status" value="1"/>
</dbReference>
<evidence type="ECO:0000256" key="2">
    <source>
        <dbReference type="ARBA" id="ARBA00022475"/>
    </source>
</evidence>
<protein>
    <recommendedName>
        <fullName evidence="9">T-cell surface glycoprotein CD3 epsilon chain</fullName>
    </recommendedName>
</protein>
<dbReference type="AlphaFoldDB" id="A0A9Q1D2C3"/>
<keyword evidence="5" id="KW-0472">Membrane</keyword>
<evidence type="ECO:0008006" key="9">
    <source>
        <dbReference type="Google" id="ProtNLM"/>
    </source>
</evidence>
<feature type="compositionally biased region" description="Basic and acidic residues" evidence="4">
    <location>
        <begin position="155"/>
        <end position="171"/>
    </location>
</feature>
<evidence type="ECO:0000313" key="8">
    <source>
        <dbReference type="Proteomes" id="UP001152803"/>
    </source>
</evidence>
<evidence type="ECO:0000256" key="5">
    <source>
        <dbReference type="SAM" id="Phobius"/>
    </source>
</evidence>
<dbReference type="GO" id="GO:0009897">
    <property type="term" value="C:external side of plasma membrane"/>
    <property type="evidence" value="ECO:0007669"/>
    <property type="project" value="TreeGrafter"/>
</dbReference>
<evidence type="ECO:0000313" key="7">
    <source>
        <dbReference type="EMBL" id="KAJ8256536.1"/>
    </source>
</evidence>
<dbReference type="Proteomes" id="UP001152803">
    <property type="component" value="Unassembled WGS sequence"/>
</dbReference>
<accession>A0A9Q1D2C3</accession>
<keyword evidence="8" id="KW-1185">Reference proteome</keyword>
<dbReference type="OrthoDB" id="9947847at2759"/>
<dbReference type="GO" id="GO:0004888">
    <property type="term" value="F:transmembrane signaling receptor activity"/>
    <property type="evidence" value="ECO:0007669"/>
    <property type="project" value="TreeGrafter"/>
</dbReference>
<dbReference type="PANTHER" id="PTHR10570">
    <property type="entry name" value="T-CELL SURFACE GLYCOPROTEIN CD3 GAMMA CHAIN / DELTA CHAIN"/>
    <property type="match status" value="1"/>
</dbReference>
<keyword evidence="5" id="KW-0812">Transmembrane</keyword>
<sequence>MSLHGLARMNKVLLVFVFALVVVECAEVGDVSFKGMQFTITCPYGENITWSRGPADGRTLTTEYNETNKGEYKCSSTYTDTEITEHYYFYVQGKVCENCYELDGSVLIGLIGMDLLVTGGIVILIYNCTRRKSASGPSTAPASRRPVRSSAPSVPDRDYEQLSHATRDRDTYAVPGVNRTG</sequence>
<dbReference type="InterPro" id="IPR015484">
    <property type="entry name" value="CD3_esu/gsu/dsu"/>
</dbReference>
<dbReference type="InterPro" id="IPR013783">
    <property type="entry name" value="Ig-like_fold"/>
</dbReference>
<feature type="signal peptide" evidence="6">
    <location>
        <begin position="1"/>
        <end position="25"/>
    </location>
</feature>
<dbReference type="GO" id="GO:0042105">
    <property type="term" value="C:alpha-beta T cell receptor complex"/>
    <property type="evidence" value="ECO:0007669"/>
    <property type="project" value="TreeGrafter"/>
</dbReference>
<feature type="chain" id="PRO_5040157813" description="T-cell surface glycoprotein CD3 epsilon chain" evidence="6">
    <location>
        <begin position="26"/>
        <end position="181"/>
    </location>
</feature>
<evidence type="ECO:0000256" key="3">
    <source>
        <dbReference type="ARBA" id="ARBA00022729"/>
    </source>
</evidence>
<comment type="caution">
    <text evidence="7">The sequence shown here is derived from an EMBL/GenBank/DDBJ whole genome shotgun (WGS) entry which is preliminary data.</text>
</comment>
<evidence type="ECO:0000256" key="6">
    <source>
        <dbReference type="SAM" id="SignalP"/>
    </source>
</evidence>
<name>A0A9Q1D2C3_CONCO</name>